<dbReference type="InterPro" id="IPR036890">
    <property type="entry name" value="HATPase_C_sf"/>
</dbReference>
<dbReference type="InterPro" id="IPR005467">
    <property type="entry name" value="His_kinase_dom"/>
</dbReference>
<dbReference type="PANTHER" id="PTHR43047">
    <property type="entry name" value="TWO-COMPONENT HISTIDINE PROTEIN KINASE"/>
    <property type="match status" value="1"/>
</dbReference>
<feature type="transmembrane region" description="Helical" evidence="7">
    <location>
        <begin position="20"/>
        <end position="37"/>
    </location>
</feature>
<dbReference type="Gene3D" id="1.10.287.130">
    <property type="match status" value="1"/>
</dbReference>
<dbReference type="CDD" id="cd00082">
    <property type="entry name" value="HisKA"/>
    <property type="match status" value="1"/>
</dbReference>
<feature type="transmembrane region" description="Helical" evidence="7">
    <location>
        <begin position="43"/>
        <end position="61"/>
    </location>
</feature>
<evidence type="ECO:0000256" key="2">
    <source>
        <dbReference type="ARBA" id="ARBA00012438"/>
    </source>
</evidence>
<name>A0A512E3M1_9PROT</name>
<dbReference type="Gene3D" id="3.30.565.10">
    <property type="entry name" value="Histidine kinase-like ATPase, C-terminal domain"/>
    <property type="match status" value="1"/>
</dbReference>
<dbReference type="PROSITE" id="PS50109">
    <property type="entry name" value="HIS_KIN"/>
    <property type="match status" value="1"/>
</dbReference>
<accession>A0A512E3M1</accession>
<dbReference type="GO" id="GO:0005886">
    <property type="term" value="C:plasma membrane"/>
    <property type="evidence" value="ECO:0007669"/>
    <property type="project" value="TreeGrafter"/>
</dbReference>
<dbReference type="EMBL" id="BJYZ01000075">
    <property type="protein sequence ID" value="GEO43333.1"/>
    <property type="molecule type" value="Genomic_DNA"/>
</dbReference>
<dbReference type="InterPro" id="IPR036097">
    <property type="entry name" value="HisK_dim/P_sf"/>
</dbReference>
<dbReference type="PRINTS" id="PR00344">
    <property type="entry name" value="BCTRLSENSOR"/>
</dbReference>
<sequence>MPITVTRLWPLRSRATVRRLVGMAAFALIVPAILDPGSTAPPGLIPGLTILFAGAVLGLFLHSRDLRARNSALAAASAEAWAAAMAAREDLRRAQEGWNRTGDDLRAARDEAIAANHARAMFVAGMSHELRTPLNAIIGFSEVLELELFGSVGGVRNQEYVHDIRESGQHLLSMINDILDMSRIDAGKMALQESMIDVSHLIAGCCRIMRTRARDAGVELMVEVAEGQSLHIMADEVRVKQILFNLLSNAVKFTLQGGMVRVTAREEAAGEITITIRDNGIGIAPEHLALVFEPFRQVDDALTRRAGGTGLGLALTKALVELHGGRLQLTSDVGKGTAVTVTLPNMVSELALTVAAGRTAPHEGPERVLSWLPDPRIEPPEASDRFG</sequence>
<evidence type="ECO:0000256" key="6">
    <source>
        <dbReference type="ARBA" id="ARBA00023012"/>
    </source>
</evidence>
<comment type="caution">
    <text evidence="9">The sequence shown here is derived from an EMBL/GenBank/DDBJ whole genome shotgun (WGS) entry which is preliminary data.</text>
</comment>
<keyword evidence="7" id="KW-0472">Membrane</keyword>
<keyword evidence="7" id="KW-0812">Transmembrane</keyword>
<evidence type="ECO:0000313" key="10">
    <source>
        <dbReference type="Proteomes" id="UP000321523"/>
    </source>
</evidence>
<evidence type="ECO:0000256" key="7">
    <source>
        <dbReference type="SAM" id="Phobius"/>
    </source>
</evidence>
<reference evidence="9 10" key="1">
    <citation type="submission" date="2019-07" db="EMBL/GenBank/DDBJ databases">
        <title>Whole genome shotgun sequence of Skermanella aerolata NBRC 106429.</title>
        <authorList>
            <person name="Hosoyama A."/>
            <person name="Uohara A."/>
            <person name="Ohji S."/>
            <person name="Ichikawa N."/>
        </authorList>
    </citation>
    <scope>NUCLEOTIDE SEQUENCE [LARGE SCALE GENOMIC DNA]</scope>
    <source>
        <strain evidence="9 10">NBRC 106429</strain>
    </source>
</reference>
<evidence type="ECO:0000256" key="1">
    <source>
        <dbReference type="ARBA" id="ARBA00000085"/>
    </source>
</evidence>
<dbReference type="RefSeq" id="WP_052832717.1">
    <property type="nucleotide sequence ID" value="NZ_BJYZ01000075.1"/>
</dbReference>
<dbReference type="EC" id="2.7.13.3" evidence="2"/>
<dbReference type="InterPro" id="IPR003594">
    <property type="entry name" value="HATPase_dom"/>
</dbReference>
<dbReference type="SUPFAM" id="SSF47384">
    <property type="entry name" value="Homodimeric domain of signal transducing histidine kinase"/>
    <property type="match status" value="1"/>
</dbReference>
<dbReference type="OrthoDB" id="8477705at2"/>
<dbReference type="Proteomes" id="UP000321523">
    <property type="component" value="Unassembled WGS sequence"/>
</dbReference>
<evidence type="ECO:0000256" key="4">
    <source>
        <dbReference type="ARBA" id="ARBA00022679"/>
    </source>
</evidence>
<dbReference type="SMART" id="SM00387">
    <property type="entry name" value="HATPase_c"/>
    <property type="match status" value="1"/>
</dbReference>
<dbReference type="AlphaFoldDB" id="A0A512E3M1"/>
<proteinExistence type="predicted"/>
<dbReference type="Pfam" id="PF00512">
    <property type="entry name" value="HisKA"/>
    <property type="match status" value="1"/>
</dbReference>
<dbReference type="PANTHER" id="PTHR43047:SF72">
    <property type="entry name" value="OSMOSENSING HISTIDINE PROTEIN KINASE SLN1"/>
    <property type="match status" value="1"/>
</dbReference>
<dbReference type="Pfam" id="PF02518">
    <property type="entry name" value="HATPase_c"/>
    <property type="match status" value="1"/>
</dbReference>
<evidence type="ECO:0000313" key="9">
    <source>
        <dbReference type="EMBL" id="GEO43333.1"/>
    </source>
</evidence>
<evidence type="ECO:0000256" key="3">
    <source>
        <dbReference type="ARBA" id="ARBA00022553"/>
    </source>
</evidence>
<comment type="catalytic activity">
    <reaction evidence="1">
        <text>ATP + protein L-histidine = ADP + protein N-phospho-L-histidine.</text>
        <dbReference type="EC" id="2.7.13.3"/>
    </reaction>
</comment>
<dbReference type="FunFam" id="3.30.565.10:FF:000010">
    <property type="entry name" value="Sensor histidine kinase RcsC"/>
    <property type="match status" value="1"/>
</dbReference>
<keyword evidence="4" id="KW-0808">Transferase</keyword>
<organism evidence="9 10">
    <name type="scientific">Skermanella aerolata</name>
    <dbReference type="NCBI Taxonomy" id="393310"/>
    <lineage>
        <taxon>Bacteria</taxon>
        <taxon>Pseudomonadati</taxon>
        <taxon>Pseudomonadota</taxon>
        <taxon>Alphaproteobacteria</taxon>
        <taxon>Rhodospirillales</taxon>
        <taxon>Azospirillaceae</taxon>
        <taxon>Skermanella</taxon>
    </lineage>
</organism>
<dbReference type="InterPro" id="IPR004358">
    <property type="entry name" value="Sig_transdc_His_kin-like_C"/>
</dbReference>
<keyword evidence="6" id="KW-0902">Two-component regulatory system</keyword>
<gene>
    <name evidence="9" type="ORF">SAE02_74810</name>
</gene>
<dbReference type="SUPFAM" id="SSF55874">
    <property type="entry name" value="ATPase domain of HSP90 chaperone/DNA topoisomerase II/histidine kinase"/>
    <property type="match status" value="1"/>
</dbReference>
<keyword evidence="5" id="KW-0418">Kinase</keyword>
<dbReference type="CDD" id="cd16922">
    <property type="entry name" value="HATPase_EvgS-ArcB-TorS-like"/>
    <property type="match status" value="1"/>
</dbReference>
<feature type="domain" description="Histidine kinase" evidence="8">
    <location>
        <begin position="125"/>
        <end position="347"/>
    </location>
</feature>
<dbReference type="GO" id="GO:0009927">
    <property type="term" value="F:histidine phosphotransfer kinase activity"/>
    <property type="evidence" value="ECO:0007669"/>
    <property type="project" value="TreeGrafter"/>
</dbReference>
<keyword evidence="7" id="KW-1133">Transmembrane helix</keyword>
<dbReference type="SMART" id="SM00388">
    <property type="entry name" value="HisKA"/>
    <property type="match status" value="1"/>
</dbReference>
<keyword evidence="10" id="KW-1185">Reference proteome</keyword>
<evidence type="ECO:0000256" key="5">
    <source>
        <dbReference type="ARBA" id="ARBA00022777"/>
    </source>
</evidence>
<dbReference type="GO" id="GO:0000155">
    <property type="term" value="F:phosphorelay sensor kinase activity"/>
    <property type="evidence" value="ECO:0007669"/>
    <property type="project" value="InterPro"/>
</dbReference>
<evidence type="ECO:0000259" key="8">
    <source>
        <dbReference type="PROSITE" id="PS50109"/>
    </source>
</evidence>
<dbReference type="InterPro" id="IPR003661">
    <property type="entry name" value="HisK_dim/P_dom"/>
</dbReference>
<keyword evidence="3" id="KW-0597">Phosphoprotein</keyword>
<protein>
    <recommendedName>
        <fullName evidence="2">histidine kinase</fullName>
        <ecNumber evidence="2">2.7.13.3</ecNumber>
    </recommendedName>
</protein>